<organism evidence="3 4">
    <name type="scientific">Diplocarpon rosae</name>
    <dbReference type="NCBI Taxonomy" id="946125"/>
    <lineage>
        <taxon>Eukaryota</taxon>
        <taxon>Fungi</taxon>
        <taxon>Dikarya</taxon>
        <taxon>Ascomycota</taxon>
        <taxon>Pezizomycotina</taxon>
        <taxon>Leotiomycetes</taxon>
        <taxon>Helotiales</taxon>
        <taxon>Drepanopezizaceae</taxon>
        <taxon>Diplocarpon</taxon>
    </lineage>
</organism>
<dbReference type="Pfam" id="PF20434">
    <property type="entry name" value="BD-FAE"/>
    <property type="match status" value="1"/>
</dbReference>
<feature type="domain" description="BD-FAE-like" evidence="2">
    <location>
        <begin position="55"/>
        <end position="167"/>
    </location>
</feature>
<evidence type="ECO:0000259" key="2">
    <source>
        <dbReference type="Pfam" id="PF20434"/>
    </source>
</evidence>
<gene>
    <name evidence="3" type="ORF">QTJ16_000698</name>
</gene>
<keyword evidence="4" id="KW-1185">Reference proteome</keyword>
<keyword evidence="1" id="KW-0378">Hydrolase</keyword>
<dbReference type="PANTHER" id="PTHR48081:SF33">
    <property type="entry name" value="KYNURENINE FORMAMIDASE"/>
    <property type="match status" value="1"/>
</dbReference>
<dbReference type="EMBL" id="JAUBYV010000001">
    <property type="protein sequence ID" value="KAK2629878.1"/>
    <property type="molecule type" value="Genomic_DNA"/>
</dbReference>
<accession>A0AAD9T6M7</accession>
<name>A0AAD9T6M7_9HELO</name>
<evidence type="ECO:0000313" key="3">
    <source>
        <dbReference type="EMBL" id="KAK2629878.1"/>
    </source>
</evidence>
<evidence type="ECO:0000313" key="4">
    <source>
        <dbReference type="Proteomes" id="UP001285354"/>
    </source>
</evidence>
<dbReference type="AlphaFoldDB" id="A0AAD9T6M7"/>
<dbReference type="InterPro" id="IPR050300">
    <property type="entry name" value="GDXG_lipolytic_enzyme"/>
</dbReference>
<comment type="caution">
    <text evidence="3">The sequence shown here is derived from an EMBL/GenBank/DDBJ whole genome shotgun (WGS) entry which is preliminary data.</text>
</comment>
<evidence type="ECO:0000256" key="1">
    <source>
        <dbReference type="ARBA" id="ARBA00022801"/>
    </source>
</evidence>
<dbReference type="InterPro" id="IPR049492">
    <property type="entry name" value="BD-FAE-like_dom"/>
</dbReference>
<proteinExistence type="predicted"/>
<dbReference type="GO" id="GO:0016787">
    <property type="term" value="F:hydrolase activity"/>
    <property type="evidence" value="ECO:0007669"/>
    <property type="project" value="UniProtKB-KW"/>
</dbReference>
<dbReference type="Gene3D" id="3.40.50.1820">
    <property type="entry name" value="alpha/beta hydrolase"/>
    <property type="match status" value="1"/>
</dbReference>
<dbReference type="PANTHER" id="PTHR48081">
    <property type="entry name" value="AB HYDROLASE SUPERFAMILY PROTEIN C4A8.06C"/>
    <property type="match status" value="1"/>
</dbReference>
<reference evidence="3" key="1">
    <citation type="submission" date="2023-06" db="EMBL/GenBank/DDBJ databases">
        <title>Draft genome of Marssonina rosae.</title>
        <authorList>
            <person name="Cheng Q."/>
        </authorList>
    </citation>
    <scope>NUCLEOTIDE SEQUENCE</scope>
    <source>
        <strain evidence="3">R4</strain>
    </source>
</reference>
<dbReference type="InterPro" id="IPR029058">
    <property type="entry name" value="AB_hydrolase_fold"/>
</dbReference>
<dbReference type="Proteomes" id="UP001285354">
    <property type="component" value="Unassembled WGS sequence"/>
</dbReference>
<sequence>MDEIKALNASAGQSISAILLPTFKILAPHLLKNREAIKSIPPTTHAYGSHPRQELDIYRAAGDHPTTPILIFCHGGGLVRGGKSLPQFPDGLVYANVGAFFAARGVTTIIPNYRRVDSEAGGEGAVFPSGGEDVAAVLRWLEGFVPGPGSRDVYLMGNSAGGVHISTFLLEPRFLAQRRRYADEGEGGLVWRGVVQLAVPCHFDRADGGRAEVLERYYGSVEEAKGKCVCGLLGRLKGTGKGRRELGVPGKMLVAVGEFDPTDEIKEPMDDFVKTWKETFGEEGLVVQSLKGHNHISPPMSLMSGDKEGEAWGEDVARWIQAS</sequence>
<protein>
    <recommendedName>
        <fullName evidence="2">BD-FAE-like domain-containing protein</fullName>
    </recommendedName>
</protein>
<dbReference type="SUPFAM" id="SSF53474">
    <property type="entry name" value="alpha/beta-Hydrolases"/>
    <property type="match status" value="1"/>
</dbReference>